<dbReference type="NCBIfam" id="NF003547">
    <property type="entry name" value="PRK05205.1-3"/>
    <property type="match status" value="1"/>
</dbReference>
<dbReference type="NCBIfam" id="NF003549">
    <property type="entry name" value="PRK05205.1-5"/>
    <property type="match status" value="1"/>
</dbReference>
<evidence type="ECO:0000256" key="4">
    <source>
        <dbReference type="HAMAP-Rule" id="MF_01219"/>
    </source>
</evidence>
<keyword evidence="8" id="KW-1185">Reference proteome</keyword>
<comment type="catalytic activity">
    <reaction evidence="4">
        <text>UMP + diphosphate = 5-phospho-alpha-D-ribose 1-diphosphate + uracil</text>
        <dbReference type="Rhea" id="RHEA:13017"/>
        <dbReference type="ChEBI" id="CHEBI:17568"/>
        <dbReference type="ChEBI" id="CHEBI:33019"/>
        <dbReference type="ChEBI" id="CHEBI:57865"/>
        <dbReference type="ChEBI" id="CHEBI:58017"/>
        <dbReference type="EC" id="2.4.2.9"/>
    </reaction>
</comment>
<dbReference type="Gene3D" id="3.40.50.2020">
    <property type="match status" value="1"/>
</dbReference>
<comment type="function">
    <text evidence="4">Regulates the transcription of the pyrimidine nucleotide (pyr) operon in response to exogenous pyrimidines.</text>
</comment>
<name>A0A2T0H1D6_ACTMO</name>
<dbReference type="EC" id="2.4.2.9" evidence="4"/>
<feature type="domain" description="Phosphoribosyltransferase" evidence="6">
    <location>
        <begin position="17"/>
        <end position="165"/>
    </location>
</feature>
<comment type="similarity">
    <text evidence="1 4">Belongs to the purine/pyrimidine phosphoribosyltransferase family. PyrR subfamily.</text>
</comment>
<dbReference type="AlphaFoldDB" id="A0A2T0H1D6"/>
<dbReference type="PANTHER" id="PTHR11608">
    <property type="entry name" value="BIFUNCTIONAL PROTEIN PYRR"/>
    <property type="match status" value="1"/>
</dbReference>
<evidence type="ECO:0000256" key="3">
    <source>
        <dbReference type="ARBA" id="ARBA00023163"/>
    </source>
</evidence>
<dbReference type="EMBL" id="PVSR01000001">
    <property type="protein sequence ID" value="PRW65185.1"/>
    <property type="molecule type" value="Genomic_DNA"/>
</dbReference>
<dbReference type="Pfam" id="PF00156">
    <property type="entry name" value="Pribosyltran"/>
    <property type="match status" value="1"/>
</dbReference>
<dbReference type="InterPro" id="IPR023050">
    <property type="entry name" value="PyrR"/>
</dbReference>
<dbReference type="STRING" id="1050202.GCA_000384035_01106"/>
<dbReference type="PANTHER" id="PTHR11608:SF0">
    <property type="entry name" value="BIFUNCTIONAL PROTEIN PYRR"/>
    <property type="match status" value="1"/>
</dbReference>
<reference evidence="7 8" key="1">
    <citation type="submission" date="2018-03" db="EMBL/GenBank/DDBJ databases">
        <title>Actinopolyspora mortivallis from Sahara, screening for active biomolecules.</title>
        <authorList>
            <person name="Selama O."/>
            <person name="Wellington E.M.H."/>
            <person name="Hacene H."/>
        </authorList>
    </citation>
    <scope>NUCLEOTIDE SEQUENCE [LARGE SCALE GENOMIC DNA]</scope>
    <source>
        <strain evidence="7 8">M5A</strain>
    </source>
</reference>
<feature type="region of interest" description="Disordered" evidence="5">
    <location>
        <begin position="186"/>
        <end position="225"/>
    </location>
</feature>
<evidence type="ECO:0000256" key="5">
    <source>
        <dbReference type="SAM" id="MobiDB-lite"/>
    </source>
</evidence>
<gene>
    <name evidence="4" type="primary">pyrR</name>
    <name evidence="7" type="ORF">CEP50_01255</name>
</gene>
<dbReference type="Proteomes" id="UP000239352">
    <property type="component" value="Unassembled WGS sequence"/>
</dbReference>
<dbReference type="InterPro" id="IPR029057">
    <property type="entry name" value="PRTase-like"/>
</dbReference>
<dbReference type="FunCoup" id="A0A2T0H1D6">
    <property type="interactions" value="33"/>
</dbReference>
<dbReference type="InterPro" id="IPR050137">
    <property type="entry name" value="PyrR_bifunctional"/>
</dbReference>
<evidence type="ECO:0000259" key="6">
    <source>
        <dbReference type="Pfam" id="PF00156"/>
    </source>
</evidence>
<dbReference type="FunFam" id="3.40.50.2020:FF:000020">
    <property type="entry name" value="Bifunctional protein PyrR"/>
    <property type="match status" value="1"/>
</dbReference>
<dbReference type="GO" id="GO:0006355">
    <property type="term" value="P:regulation of DNA-templated transcription"/>
    <property type="evidence" value="ECO:0007669"/>
    <property type="project" value="UniProtKB-UniRule"/>
</dbReference>
<dbReference type="RefSeq" id="WP_106112053.1">
    <property type="nucleotide sequence ID" value="NZ_PVSR01000001.1"/>
</dbReference>
<protein>
    <recommendedName>
        <fullName evidence="4">Bifunctional protein PyrR</fullName>
    </recommendedName>
    <domain>
        <recommendedName>
            <fullName evidence="4">Pyrimidine operon regulatory protein</fullName>
        </recommendedName>
    </domain>
    <domain>
        <recommendedName>
            <fullName evidence="4">Uracil phosphoribosyltransferase</fullName>
            <shortName evidence="4">UPRTase</shortName>
            <ecNumber evidence="4">2.4.2.9</ecNumber>
        </recommendedName>
    </domain>
</protein>
<keyword evidence="4 7" id="KW-0328">Glycosyltransferase</keyword>
<evidence type="ECO:0000256" key="2">
    <source>
        <dbReference type="ARBA" id="ARBA00023015"/>
    </source>
</evidence>
<dbReference type="HAMAP" id="MF_01219">
    <property type="entry name" value="PyrR"/>
    <property type="match status" value="1"/>
</dbReference>
<dbReference type="GO" id="GO:0004845">
    <property type="term" value="F:uracil phosphoribosyltransferase activity"/>
    <property type="evidence" value="ECO:0007669"/>
    <property type="project" value="UniProtKB-UniRule"/>
</dbReference>
<feature type="short sequence motif" description="PRPP-binding" evidence="4">
    <location>
        <begin position="113"/>
        <end position="125"/>
    </location>
</feature>
<evidence type="ECO:0000313" key="8">
    <source>
        <dbReference type="Proteomes" id="UP000239352"/>
    </source>
</evidence>
<dbReference type="InterPro" id="IPR000836">
    <property type="entry name" value="PRTase_dom"/>
</dbReference>
<dbReference type="SUPFAM" id="SSF53271">
    <property type="entry name" value="PRTase-like"/>
    <property type="match status" value="1"/>
</dbReference>
<keyword evidence="3 4" id="KW-0804">Transcription</keyword>
<evidence type="ECO:0000313" key="7">
    <source>
        <dbReference type="EMBL" id="PRW65185.1"/>
    </source>
</evidence>
<accession>A0A2T0H1D6</accession>
<proteinExistence type="inferred from homology"/>
<comment type="function">
    <text evidence="4">Also displays a weak uracil phosphoribosyltransferase activity which is not physiologically significant.</text>
</comment>
<keyword evidence="2 4" id="KW-0805">Transcription regulation</keyword>
<evidence type="ECO:0000256" key="1">
    <source>
        <dbReference type="ARBA" id="ARBA00005565"/>
    </source>
</evidence>
<dbReference type="CDD" id="cd06223">
    <property type="entry name" value="PRTases_typeI"/>
    <property type="match status" value="1"/>
</dbReference>
<sequence length="225" mass="23754">MASRPSAGAAVPAEERELLSAEDVARTVARIAHQIIEKTALDSGGSHVVLLGVPTRGAPLARRIAERVSAFTGVRPPVGALDITLYRDDLRKQPNRPIEASSVPVEGVDDALVVLVDDVLFSGRTVRSALDALRDQGRPRAVQLAVLVDRGHRELPIRADYVGKNVPTARSEDVAVRLTEVDGADSVLLRRPASGRSDESAAENGTGEATNEPDPGEAGPAGKEQ</sequence>
<dbReference type="InParanoid" id="A0A2T0H1D6"/>
<organism evidence="7 8">
    <name type="scientific">Actinopolyspora mortivallis</name>
    <dbReference type="NCBI Taxonomy" id="33906"/>
    <lineage>
        <taxon>Bacteria</taxon>
        <taxon>Bacillati</taxon>
        <taxon>Actinomycetota</taxon>
        <taxon>Actinomycetes</taxon>
        <taxon>Actinopolysporales</taxon>
        <taxon>Actinopolysporaceae</taxon>
        <taxon>Actinopolyspora</taxon>
    </lineage>
</organism>
<keyword evidence="4 7" id="KW-0808">Transferase</keyword>
<comment type="caution">
    <text evidence="7">The sequence shown here is derived from an EMBL/GenBank/DDBJ whole genome shotgun (WGS) entry which is preliminary data.</text>
</comment>